<dbReference type="Pfam" id="PF18127">
    <property type="entry name" value="NAMPT_N"/>
    <property type="match status" value="1"/>
</dbReference>
<dbReference type="EC" id="2.4.2.12" evidence="6"/>
<dbReference type="GO" id="GO:0016874">
    <property type="term" value="F:ligase activity"/>
    <property type="evidence" value="ECO:0007669"/>
    <property type="project" value="UniProtKB-KW"/>
</dbReference>
<evidence type="ECO:0000259" key="10">
    <source>
        <dbReference type="Pfam" id="PF18127"/>
    </source>
</evidence>
<dbReference type="InterPro" id="IPR013785">
    <property type="entry name" value="Aldolase_TIM"/>
</dbReference>
<evidence type="ECO:0000256" key="7">
    <source>
        <dbReference type="ARBA" id="ARBA00035036"/>
    </source>
</evidence>
<comment type="catalytic activity">
    <reaction evidence="8">
        <text>beta-nicotinamide D-ribonucleotide + diphosphate = 5-phospho-alpha-D-ribose 1-diphosphate + nicotinamide + H(+)</text>
        <dbReference type="Rhea" id="RHEA:16149"/>
        <dbReference type="ChEBI" id="CHEBI:14649"/>
        <dbReference type="ChEBI" id="CHEBI:15378"/>
        <dbReference type="ChEBI" id="CHEBI:17154"/>
        <dbReference type="ChEBI" id="CHEBI:33019"/>
        <dbReference type="ChEBI" id="CHEBI:58017"/>
        <dbReference type="EC" id="2.4.2.12"/>
    </reaction>
    <physiologicalReaction direction="right-to-left" evidence="8">
        <dbReference type="Rhea" id="RHEA:16151"/>
    </physiologicalReaction>
</comment>
<accession>A0AAW5SB85</accession>
<dbReference type="PANTHER" id="PTHR43816:SF1">
    <property type="entry name" value="NICOTINAMIDE PHOSPHORIBOSYLTRANSFERASE"/>
    <property type="match status" value="1"/>
</dbReference>
<dbReference type="NCBIfam" id="NF006629">
    <property type="entry name" value="PRK09198.1"/>
    <property type="match status" value="1"/>
</dbReference>
<comment type="pathway">
    <text evidence="5">Cofactor biosynthesis; NAD(+) biosynthesis; nicotinamide D-ribonucleotide from 5-phospho-alpha-D-ribose 1-diphosphate and nicotinamide: step 1/1.</text>
</comment>
<dbReference type="InterPro" id="IPR041525">
    <property type="entry name" value="N/Namide_PRibTrfase"/>
</dbReference>
<name>A0AAW5SB85_MYCBC</name>
<evidence type="ECO:0000259" key="9">
    <source>
        <dbReference type="Pfam" id="PF04095"/>
    </source>
</evidence>
<evidence type="ECO:0000256" key="4">
    <source>
        <dbReference type="ARBA" id="ARBA00022679"/>
    </source>
</evidence>
<dbReference type="SUPFAM" id="SSF51690">
    <property type="entry name" value="Nicotinate/Quinolinate PRTase C-terminal domain-like"/>
    <property type="match status" value="1"/>
</dbReference>
<dbReference type="RefSeq" id="WP_083071412.1">
    <property type="nucleotide sequence ID" value="NZ_JACKTG010000074.1"/>
</dbReference>
<dbReference type="InterPro" id="IPR036068">
    <property type="entry name" value="Nicotinate_pribotase-like_C"/>
</dbReference>
<evidence type="ECO:0000256" key="1">
    <source>
        <dbReference type="ARBA" id="ARBA00010897"/>
    </source>
</evidence>
<gene>
    <name evidence="11" type="ORF">H7I91_21855</name>
</gene>
<evidence type="ECO:0000256" key="3">
    <source>
        <dbReference type="ARBA" id="ARBA00022676"/>
    </source>
</evidence>
<evidence type="ECO:0000256" key="2">
    <source>
        <dbReference type="ARBA" id="ARBA00022642"/>
    </source>
</evidence>
<dbReference type="InterPro" id="IPR016471">
    <property type="entry name" value="Nicotinamide_PRibTrfase"/>
</dbReference>
<evidence type="ECO:0000313" key="12">
    <source>
        <dbReference type="Proteomes" id="UP001207588"/>
    </source>
</evidence>
<evidence type="ECO:0000313" key="11">
    <source>
        <dbReference type="EMBL" id="MCV6991884.1"/>
    </source>
</evidence>
<organism evidence="11 12">
    <name type="scientific">Mycobacterium bouchedurhonense</name>
    <dbReference type="NCBI Taxonomy" id="701041"/>
    <lineage>
        <taxon>Bacteria</taxon>
        <taxon>Bacillati</taxon>
        <taxon>Actinomycetota</taxon>
        <taxon>Actinomycetes</taxon>
        <taxon>Mycobacteriales</taxon>
        <taxon>Mycobacteriaceae</taxon>
        <taxon>Mycobacterium</taxon>
        <taxon>Mycobacterium avium complex (MAC)</taxon>
    </lineage>
</organism>
<keyword evidence="2" id="KW-0662">Pyridine nucleotide biosynthesis</keyword>
<sequence>MSAPTTSTEHRPGRDAAVADAVVDRVVDTLLATDAYKLDHRRQYPPGTEVVFSNLTARGSRIPGVDVTVFFGLQAFLTRLTQRWDEFFGLDDATLDQALAKYDSVVTALLGTGDVGTDHFRVLHEIGHLPLRVKAFREGALVPLRVPYFTIENIDPQVCWLTNYLETELCAELWQPITSATIAWRNRVLLDERAEKSGDPAAVDYQGHDFSCRGMAGMHAAAASGAGHLLSFRGTDTLPAVQFIDRYYPGDNGIVAASCAATEHSVMCAGGRDTELETFRRLLALYPAGILSIVSDTWDLWRVFTDFLPRLKDMILAREGKLVIRPDSGDPELILCGDPDAPPGSPARRGVVGLLADEFGTVLNDKGYRDLDPHVGAIYGDSITYERADAITANLMRQGFASTAVVFGYGSYTYQYQTRDTFKMAMKATWVEVNGQGYDILKDPVTDDGTKKSATGRLAVRRMMDSRPYLIEHADADQEANQELQLVYEDGKLLRQSSFADVRDRLRYETGLYLRRTKRSMSAKEV</sequence>
<evidence type="ECO:0000256" key="8">
    <source>
        <dbReference type="ARBA" id="ARBA00047835"/>
    </source>
</evidence>
<reference evidence="11" key="1">
    <citation type="submission" date="2020-07" db="EMBL/GenBank/DDBJ databases">
        <authorList>
            <person name="Pettersson B.M.F."/>
            <person name="Behra P.R.K."/>
            <person name="Ramesh M."/>
            <person name="Das S."/>
            <person name="Dasgupta S."/>
            <person name="Kirsebom L.A."/>
        </authorList>
    </citation>
    <scope>NUCLEOTIDE SEQUENCE</scope>
    <source>
        <strain evidence="11">DSM 45439</strain>
    </source>
</reference>
<reference evidence="11" key="2">
    <citation type="journal article" date="2022" name="BMC Genomics">
        <title>Comparative genome analysis of mycobacteria focusing on tRNA and non-coding RNA.</title>
        <authorList>
            <person name="Behra P.R.K."/>
            <person name="Pettersson B.M.F."/>
            <person name="Ramesh M."/>
            <person name="Das S."/>
            <person name="Dasgupta S."/>
            <person name="Kirsebom L.A."/>
        </authorList>
    </citation>
    <scope>NUCLEOTIDE SEQUENCE</scope>
    <source>
        <strain evidence="11">DSM 45439</strain>
    </source>
</reference>
<comment type="caution">
    <text evidence="11">The sequence shown here is derived from an EMBL/GenBank/DDBJ whole genome shotgun (WGS) entry which is preliminary data.</text>
</comment>
<dbReference type="PIRSF" id="PIRSF005943">
    <property type="entry name" value="NMPRT"/>
    <property type="match status" value="1"/>
</dbReference>
<keyword evidence="11" id="KW-0436">Ligase</keyword>
<dbReference type="Pfam" id="PF04095">
    <property type="entry name" value="NAPRTase"/>
    <property type="match status" value="1"/>
</dbReference>
<protein>
    <recommendedName>
        <fullName evidence="7">Nicotinamide phosphoribosyltransferase</fullName>
        <ecNumber evidence="6">2.4.2.12</ecNumber>
    </recommendedName>
</protein>
<dbReference type="Gene3D" id="3.20.20.70">
    <property type="entry name" value="Aldolase class I"/>
    <property type="match status" value="1"/>
</dbReference>
<dbReference type="GO" id="GO:0009435">
    <property type="term" value="P:NAD+ biosynthetic process"/>
    <property type="evidence" value="ECO:0007669"/>
    <property type="project" value="InterPro"/>
</dbReference>
<comment type="similarity">
    <text evidence="1">Belongs to the NAPRTase family.</text>
</comment>
<dbReference type="AlphaFoldDB" id="A0AAW5SB85"/>
<dbReference type="EMBL" id="JACKTG010000074">
    <property type="protein sequence ID" value="MCV6991884.1"/>
    <property type="molecule type" value="Genomic_DNA"/>
</dbReference>
<dbReference type="PANTHER" id="PTHR43816">
    <property type="entry name" value="NICOTINAMIDE PHOSPHORIBOSYLTRANSFERASE"/>
    <property type="match status" value="1"/>
</dbReference>
<feature type="domain" description="Nicotinamide phosphoribosyltransferase N-terminal" evidence="10">
    <location>
        <begin position="30"/>
        <end position="80"/>
    </location>
</feature>
<dbReference type="GO" id="GO:0047280">
    <property type="term" value="F:nicotinamide phosphoribosyltransferase activity"/>
    <property type="evidence" value="ECO:0007669"/>
    <property type="project" value="UniProtKB-EC"/>
</dbReference>
<keyword evidence="4" id="KW-0808">Transferase</keyword>
<dbReference type="InterPro" id="IPR041529">
    <property type="entry name" value="DUF5598"/>
</dbReference>
<proteinExistence type="inferred from homology"/>
<feature type="domain" description="Nicotinate/nicotinamide phosphoribosyltransferase" evidence="9">
    <location>
        <begin position="206"/>
        <end position="490"/>
    </location>
</feature>
<keyword evidence="3 11" id="KW-0328">Glycosyltransferase</keyword>
<dbReference type="Proteomes" id="UP001207588">
    <property type="component" value="Unassembled WGS sequence"/>
</dbReference>
<evidence type="ECO:0000256" key="5">
    <source>
        <dbReference type="ARBA" id="ARBA00035007"/>
    </source>
</evidence>
<evidence type="ECO:0000256" key="6">
    <source>
        <dbReference type="ARBA" id="ARBA00035024"/>
    </source>
</evidence>